<reference evidence="3" key="1">
    <citation type="submission" date="2021-02" db="EMBL/GenBank/DDBJ databases">
        <authorList>
            <person name="Nowell W R."/>
        </authorList>
    </citation>
    <scope>NUCLEOTIDE SEQUENCE</scope>
</reference>
<feature type="transmembrane region" description="Helical" evidence="2">
    <location>
        <begin position="174"/>
        <end position="196"/>
    </location>
</feature>
<feature type="compositionally biased region" description="Polar residues" evidence="1">
    <location>
        <begin position="51"/>
        <end position="66"/>
    </location>
</feature>
<feature type="region of interest" description="Disordered" evidence="1">
    <location>
        <begin position="12"/>
        <end position="77"/>
    </location>
</feature>
<keyword evidence="2" id="KW-0812">Transmembrane</keyword>
<feature type="compositionally biased region" description="Basic and acidic residues" evidence="1">
    <location>
        <begin position="68"/>
        <end position="77"/>
    </location>
</feature>
<dbReference type="Gene3D" id="2.60.120.260">
    <property type="entry name" value="Galactose-binding domain-like"/>
    <property type="match status" value="1"/>
</dbReference>
<sequence length="453" mass="49981">MVRVIRVESYRSHRSSYSNKHSYRSTKVRKTRSSRTTRISPTSDDRILIDNTASTKSISIPPNGTPSEYKRSQVEDSPMHSHTEFHHREYIDKECMPRVSDTISSSAVTTSCISYDIIKERPTRLTNHYQFVNDYQWMAYKYPKEKEKSKRRRRRRRGGFFAFCCPCCSPCCCLTIGLILGLLLVGLAILIALLIIMKQHSTTTTTTSTSTSSSSTSTSSTSSTSTSTTSDTTTTSETTSSTSTTSTSTATTSTTATTETTTSVTTTTIGTSVTTTTAASTISIPHNSCTSSWQSVTVAYHCTTCSDVDPYVQYTSTYVAIASTTRISFALREDSGCFALDNVSVKQNSSPGTELLSNPGFETGTFPGWSYCNPYGITWGGQIKSNSAYFSNMGYTYTSKSGSYYYVNCGVGNVDYLYQTFPTTIGETYTISFWLYNHGDQSYPSSVDVWLSI</sequence>
<dbReference type="Proteomes" id="UP000663852">
    <property type="component" value="Unassembled WGS sequence"/>
</dbReference>
<name>A0A815S171_ADIRI</name>
<feature type="compositionally biased region" description="Basic residues" evidence="1">
    <location>
        <begin position="21"/>
        <end position="35"/>
    </location>
</feature>
<evidence type="ECO:0000256" key="2">
    <source>
        <dbReference type="SAM" id="Phobius"/>
    </source>
</evidence>
<protein>
    <submittedName>
        <fullName evidence="3">Uncharacterized protein</fullName>
    </submittedName>
</protein>
<gene>
    <name evidence="3" type="ORF">EDS130_LOCUS41504</name>
</gene>
<proteinExistence type="predicted"/>
<evidence type="ECO:0000313" key="4">
    <source>
        <dbReference type="Proteomes" id="UP000663852"/>
    </source>
</evidence>
<keyword evidence="2" id="KW-1133">Transmembrane helix</keyword>
<comment type="caution">
    <text evidence="3">The sequence shown here is derived from an EMBL/GenBank/DDBJ whole genome shotgun (WGS) entry which is preliminary data.</text>
</comment>
<feature type="region of interest" description="Disordered" evidence="1">
    <location>
        <begin position="204"/>
        <end position="257"/>
    </location>
</feature>
<organism evidence="3 4">
    <name type="scientific">Adineta ricciae</name>
    <name type="common">Rotifer</name>
    <dbReference type="NCBI Taxonomy" id="249248"/>
    <lineage>
        <taxon>Eukaryota</taxon>
        <taxon>Metazoa</taxon>
        <taxon>Spiralia</taxon>
        <taxon>Gnathifera</taxon>
        <taxon>Rotifera</taxon>
        <taxon>Eurotatoria</taxon>
        <taxon>Bdelloidea</taxon>
        <taxon>Adinetida</taxon>
        <taxon>Adinetidae</taxon>
        <taxon>Adineta</taxon>
    </lineage>
</organism>
<accession>A0A815S171</accession>
<evidence type="ECO:0000313" key="3">
    <source>
        <dbReference type="EMBL" id="CAF1482149.1"/>
    </source>
</evidence>
<evidence type="ECO:0000256" key="1">
    <source>
        <dbReference type="SAM" id="MobiDB-lite"/>
    </source>
</evidence>
<dbReference type="EMBL" id="CAJNOJ010000550">
    <property type="protein sequence ID" value="CAF1482149.1"/>
    <property type="molecule type" value="Genomic_DNA"/>
</dbReference>
<dbReference type="AlphaFoldDB" id="A0A815S171"/>
<keyword evidence="2" id="KW-0472">Membrane</keyword>